<dbReference type="InterPro" id="IPR058980">
    <property type="entry name" value="Glyco_transf_N"/>
</dbReference>
<dbReference type="SUPFAM" id="SSF53756">
    <property type="entry name" value="UDP-Glycosyltransferase/glycogen phosphorylase"/>
    <property type="match status" value="1"/>
</dbReference>
<keyword evidence="2 3" id="KW-0808">Transferase</keyword>
<dbReference type="GO" id="GO:0008194">
    <property type="term" value="F:UDP-glycosyltransferase activity"/>
    <property type="evidence" value="ECO:0007669"/>
    <property type="project" value="InterPro"/>
</dbReference>
<dbReference type="FunFam" id="3.40.50.2000:FF:000060">
    <property type="entry name" value="Glycosyltransferase"/>
    <property type="match status" value="1"/>
</dbReference>
<dbReference type="EMBL" id="SWLB01000004">
    <property type="protein sequence ID" value="KAF3339153.1"/>
    <property type="molecule type" value="Genomic_DNA"/>
</dbReference>
<dbReference type="PROSITE" id="PS00375">
    <property type="entry name" value="UDPGT"/>
    <property type="match status" value="1"/>
</dbReference>
<name>A0A833RG42_9POAL</name>
<sequence length="461" mass="51354">MEASKADVSIVVVPFPAQGHLNQLLHLSIVLSGHGLTVYYAAPAILIHQAKSRLEGWHASAIDLLRFHKLPIPSFASPAPNLNSSLFFPSHLEPLFEVFEHVRPHLADLLRSLSISSRRVVVISDYLVSFVASEAAALPNCESYTFQCVPPSAALPWEDQDSPAGALLRSLGLNAPSTDDCISEEFLGLITRRERQEYSGMLINTCRLLEGEFLDFLMKQQNDFIGKKVFAIGPLNPTFITETTRPRHHCLDWLDKQPPGSVIYVSFGSNSSISDNQIEQLAIGLLNSEQRFVWVLREADRGDAFTELNENSRQNKLPSGFMERIHGKGILIGDWAPQLEILSHKAIACFMSHCGWNSCIESISMGVPLLAWPMHSDQPWNSEFVSNYLKVGVIVRDWDRRKEVLVAEKIEKVIKDVMVCDKGEEIKQRAKELGEAVRGAVADGGSSNAEFISFINHITRS</sequence>
<evidence type="ECO:0000259" key="5">
    <source>
        <dbReference type="Pfam" id="PF26168"/>
    </source>
</evidence>
<dbReference type="OrthoDB" id="5835829at2759"/>
<accession>A0A833RG42</accession>
<evidence type="ECO:0000256" key="2">
    <source>
        <dbReference type="ARBA" id="ARBA00022679"/>
    </source>
</evidence>
<dbReference type="Gene3D" id="3.40.50.2000">
    <property type="entry name" value="Glycogen Phosphorylase B"/>
    <property type="match status" value="3"/>
</dbReference>
<evidence type="ECO:0000256" key="1">
    <source>
        <dbReference type="ARBA" id="ARBA00009995"/>
    </source>
</evidence>
<dbReference type="AlphaFoldDB" id="A0A833RG42"/>
<dbReference type="Pfam" id="PF00201">
    <property type="entry name" value="UDPGT"/>
    <property type="match status" value="1"/>
</dbReference>
<dbReference type="EC" id="2.4.1.-" evidence="4"/>
<dbReference type="InterPro" id="IPR035595">
    <property type="entry name" value="UDP_glycos_trans_CS"/>
</dbReference>
<evidence type="ECO:0000313" key="6">
    <source>
        <dbReference type="EMBL" id="KAF3339153.1"/>
    </source>
</evidence>
<feature type="domain" description="Glycosyltransferase N-terminal" evidence="5">
    <location>
        <begin position="7"/>
        <end position="237"/>
    </location>
</feature>
<evidence type="ECO:0000313" key="7">
    <source>
        <dbReference type="Proteomes" id="UP000623129"/>
    </source>
</evidence>
<organism evidence="6 7">
    <name type="scientific">Carex littledalei</name>
    <dbReference type="NCBI Taxonomy" id="544730"/>
    <lineage>
        <taxon>Eukaryota</taxon>
        <taxon>Viridiplantae</taxon>
        <taxon>Streptophyta</taxon>
        <taxon>Embryophyta</taxon>
        <taxon>Tracheophyta</taxon>
        <taxon>Spermatophyta</taxon>
        <taxon>Magnoliopsida</taxon>
        <taxon>Liliopsida</taxon>
        <taxon>Poales</taxon>
        <taxon>Cyperaceae</taxon>
        <taxon>Cyperoideae</taxon>
        <taxon>Cariceae</taxon>
        <taxon>Carex</taxon>
        <taxon>Carex subgen. Euthyceras</taxon>
    </lineage>
</organism>
<comment type="caution">
    <text evidence="6">The sequence shown here is derived from an EMBL/GenBank/DDBJ whole genome shotgun (WGS) entry which is preliminary data.</text>
</comment>
<dbReference type="PANTHER" id="PTHR48044:SF22">
    <property type="entry name" value="GLYCOSYLTRANSFERASE"/>
    <property type="match status" value="1"/>
</dbReference>
<evidence type="ECO:0000256" key="4">
    <source>
        <dbReference type="RuleBase" id="RU362057"/>
    </source>
</evidence>
<dbReference type="Pfam" id="PF26168">
    <property type="entry name" value="Glyco_transf_N"/>
    <property type="match status" value="1"/>
</dbReference>
<dbReference type="GO" id="GO:1901137">
    <property type="term" value="P:carbohydrate derivative biosynthetic process"/>
    <property type="evidence" value="ECO:0007669"/>
    <property type="project" value="UniProtKB-ARBA"/>
</dbReference>
<dbReference type="Proteomes" id="UP000623129">
    <property type="component" value="Unassembled WGS sequence"/>
</dbReference>
<keyword evidence="7" id="KW-1185">Reference proteome</keyword>
<keyword evidence="3" id="KW-0328">Glycosyltransferase</keyword>
<dbReference type="CDD" id="cd03784">
    <property type="entry name" value="GT1_Gtf-like"/>
    <property type="match status" value="1"/>
</dbReference>
<protein>
    <recommendedName>
        <fullName evidence="4">Glycosyltransferase</fullName>
        <ecNumber evidence="4">2.4.1.-</ecNumber>
    </recommendedName>
</protein>
<evidence type="ECO:0000256" key="3">
    <source>
        <dbReference type="RuleBase" id="RU003718"/>
    </source>
</evidence>
<dbReference type="PANTHER" id="PTHR48044">
    <property type="entry name" value="GLYCOSYLTRANSFERASE"/>
    <property type="match status" value="1"/>
</dbReference>
<reference evidence="6" key="1">
    <citation type="submission" date="2020-01" db="EMBL/GenBank/DDBJ databases">
        <title>Genome sequence of Kobresia littledalei, the first chromosome-level genome in the family Cyperaceae.</title>
        <authorList>
            <person name="Qu G."/>
        </authorList>
    </citation>
    <scope>NUCLEOTIDE SEQUENCE</scope>
    <source>
        <strain evidence="6">C.B.Clarke</strain>
        <tissue evidence="6">Leaf</tissue>
    </source>
</reference>
<comment type="similarity">
    <text evidence="1 3">Belongs to the UDP-glycosyltransferase family.</text>
</comment>
<gene>
    <name evidence="6" type="ORF">FCM35_KLT16624</name>
</gene>
<dbReference type="InterPro" id="IPR002213">
    <property type="entry name" value="UDP_glucos_trans"/>
</dbReference>
<proteinExistence type="inferred from homology"/>